<dbReference type="OrthoDB" id="9795692at2"/>
<reference evidence="4" key="1">
    <citation type="submission" date="2006-09" db="EMBL/GenBank/DDBJ databases">
        <title>Complete sequence of Rhodopseudomonas palustris BisA53.</title>
        <authorList>
            <consortium name="US DOE Joint Genome Institute"/>
            <person name="Copeland A."/>
            <person name="Lucas S."/>
            <person name="Lapidus A."/>
            <person name="Barry K."/>
            <person name="Detter J.C."/>
            <person name="Glavina del Rio T."/>
            <person name="Hammon N."/>
            <person name="Israni S."/>
            <person name="Dalin E."/>
            <person name="Tice H."/>
            <person name="Pitluck S."/>
            <person name="Chain P."/>
            <person name="Malfatti S."/>
            <person name="Shin M."/>
            <person name="Vergez L."/>
            <person name="Schmutz J."/>
            <person name="Larimer F."/>
            <person name="Land M."/>
            <person name="Hauser L."/>
            <person name="Pelletier D.A."/>
            <person name="Kyrpides N."/>
            <person name="Kim E."/>
            <person name="Harwood C.S."/>
            <person name="Oda Y."/>
            <person name="Richardson P."/>
        </authorList>
    </citation>
    <scope>NUCLEOTIDE SEQUENCE [LARGE SCALE GENOMIC DNA]</scope>
    <source>
        <strain evidence="4">BisA53</strain>
    </source>
</reference>
<evidence type="ECO:0000256" key="1">
    <source>
        <dbReference type="ARBA" id="ARBA00012344"/>
    </source>
</evidence>
<dbReference type="eggNOG" id="COG3703">
    <property type="taxonomic scope" value="Bacteria"/>
</dbReference>
<name>Q07H37_RHOP5</name>
<dbReference type="Pfam" id="PF04752">
    <property type="entry name" value="ChaC"/>
    <property type="match status" value="1"/>
</dbReference>
<dbReference type="InterPro" id="IPR013024">
    <property type="entry name" value="GGCT-like"/>
</dbReference>
<dbReference type="InterPro" id="IPR006840">
    <property type="entry name" value="ChaC"/>
</dbReference>
<dbReference type="KEGG" id="rpe:RPE_4828"/>
<gene>
    <name evidence="4" type="ordered locus">RPE_4828</name>
</gene>
<dbReference type="PANTHER" id="PTHR12192">
    <property type="entry name" value="CATION TRANSPORT PROTEIN CHAC-RELATED"/>
    <property type="match status" value="1"/>
</dbReference>
<dbReference type="GO" id="GO:0006751">
    <property type="term" value="P:glutathione catabolic process"/>
    <property type="evidence" value="ECO:0007669"/>
    <property type="project" value="InterPro"/>
</dbReference>
<protein>
    <recommendedName>
        <fullName evidence="1">glutathione-specific gamma-glutamylcyclotransferase</fullName>
        <ecNumber evidence="1">4.3.2.7</ecNumber>
    </recommendedName>
</protein>
<dbReference type="EMBL" id="CP000463">
    <property type="protein sequence ID" value="ABJ08747.1"/>
    <property type="molecule type" value="Genomic_DNA"/>
</dbReference>
<dbReference type="AlphaFoldDB" id="Q07H37"/>
<dbReference type="EC" id="4.3.2.7" evidence="1"/>
<proteinExistence type="predicted"/>
<keyword evidence="2" id="KW-0456">Lyase</keyword>
<evidence type="ECO:0000256" key="2">
    <source>
        <dbReference type="ARBA" id="ARBA00023239"/>
    </source>
</evidence>
<dbReference type="SUPFAM" id="SSF110857">
    <property type="entry name" value="Gamma-glutamyl cyclotransferase-like"/>
    <property type="match status" value="1"/>
</dbReference>
<organism evidence="4">
    <name type="scientific">Rhodopseudomonas palustris (strain BisA53)</name>
    <dbReference type="NCBI Taxonomy" id="316055"/>
    <lineage>
        <taxon>Bacteria</taxon>
        <taxon>Pseudomonadati</taxon>
        <taxon>Pseudomonadota</taxon>
        <taxon>Alphaproteobacteria</taxon>
        <taxon>Hyphomicrobiales</taxon>
        <taxon>Nitrobacteraceae</taxon>
        <taxon>Rhodopseudomonas</taxon>
    </lineage>
</organism>
<feature type="compositionally biased region" description="Basic residues" evidence="3">
    <location>
        <begin position="1"/>
        <end position="17"/>
    </location>
</feature>
<evidence type="ECO:0000313" key="4">
    <source>
        <dbReference type="EMBL" id="ABJ08747.1"/>
    </source>
</evidence>
<dbReference type="GO" id="GO:0005737">
    <property type="term" value="C:cytoplasm"/>
    <property type="evidence" value="ECO:0007669"/>
    <property type="project" value="TreeGrafter"/>
</dbReference>
<evidence type="ECO:0000256" key="3">
    <source>
        <dbReference type="SAM" id="MobiDB-lite"/>
    </source>
</evidence>
<dbReference type="InterPro" id="IPR036568">
    <property type="entry name" value="GGCT-like_sf"/>
</dbReference>
<sequence length="218" mass="24449">MPRRRFGAASKGRHTLARRIPPLDHQIPPTQLHPTGPESDSGDLWVFGYGSLMWRPGFDFEEQAPARLIGEHRALCVYSFVHRGTPERPGLVLGLDRGGACRGVAFRVAETNRAATVAYLREREQVTSVYREVMRSVWLQDDARRRVAALVYVVDRGHGQYAGRLSPAEQLRLVRQGHGVSGPNRDYVLSTVQALEAQGFRDPNLHRLAAQLHNEPSQ</sequence>
<dbReference type="FunFam" id="3.10.490.10:FF:000015">
    <property type="entry name" value="Gamma-glutamylcyclotransferase"/>
    <property type="match status" value="1"/>
</dbReference>
<dbReference type="PANTHER" id="PTHR12192:SF2">
    <property type="entry name" value="GLUTATHIONE-SPECIFIC GAMMA-GLUTAMYLCYCLOTRANSFERASE 2"/>
    <property type="match status" value="1"/>
</dbReference>
<dbReference type="GO" id="GO:0061928">
    <property type="term" value="F:glutathione specific gamma-glutamylcyclotransferase activity"/>
    <property type="evidence" value="ECO:0007669"/>
    <property type="project" value="UniProtKB-EC"/>
</dbReference>
<accession>Q07H37</accession>
<dbReference type="HOGENOM" id="CLU_070703_1_1_5"/>
<dbReference type="STRING" id="316055.RPE_4828"/>
<feature type="region of interest" description="Disordered" evidence="3">
    <location>
        <begin position="1"/>
        <end position="39"/>
    </location>
</feature>
<dbReference type="Gene3D" id="3.10.490.10">
    <property type="entry name" value="Gamma-glutamyl cyclotransferase-like"/>
    <property type="match status" value="1"/>
</dbReference>
<dbReference type="CDD" id="cd06661">
    <property type="entry name" value="GGCT_like"/>
    <property type="match status" value="1"/>
</dbReference>